<evidence type="ECO:0000313" key="9">
    <source>
        <dbReference type="EMBL" id="MCW8084087.1"/>
    </source>
</evidence>
<comment type="caution">
    <text evidence="9">The sequence shown here is derived from an EMBL/GenBank/DDBJ whole genome shotgun (WGS) entry which is preliminary data.</text>
</comment>
<keyword evidence="3 7" id="KW-0808">Transferase</keyword>
<evidence type="ECO:0000256" key="1">
    <source>
        <dbReference type="ARBA" id="ARBA00022516"/>
    </source>
</evidence>
<dbReference type="Pfam" id="PF04613">
    <property type="entry name" value="LpxD"/>
    <property type="match status" value="1"/>
</dbReference>
<dbReference type="HAMAP" id="MF_00523">
    <property type="entry name" value="LpxD"/>
    <property type="match status" value="1"/>
</dbReference>
<evidence type="ECO:0000313" key="10">
    <source>
        <dbReference type="Proteomes" id="UP001526430"/>
    </source>
</evidence>
<dbReference type="Gene3D" id="2.160.10.10">
    <property type="entry name" value="Hexapeptide repeat proteins"/>
    <property type="match status" value="1"/>
</dbReference>
<evidence type="ECO:0000256" key="5">
    <source>
        <dbReference type="ARBA" id="ARBA00023098"/>
    </source>
</evidence>
<feature type="active site" description="Proton acceptor" evidence="7">
    <location>
        <position position="251"/>
    </location>
</feature>
<keyword evidence="6 7" id="KW-0012">Acyltransferase</keyword>
<dbReference type="InterPro" id="IPR001451">
    <property type="entry name" value="Hexapep"/>
</dbReference>
<dbReference type="NCBIfam" id="TIGR01853">
    <property type="entry name" value="lipid_A_lpxD"/>
    <property type="match status" value="1"/>
</dbReference>
<dbReference type="CDD" id="cd03352">
    <property type="entry name" value="LbH_LpxD"/>
    <property type="match status" value="1"/>
</dbReference>
<dbReference type="InterPro" id="IPR020573">
    <property type="entry name" value="UDP_GlcNAc_AcTrfase_non-rep"/>
</dbReference>
<evidence type="ECO:0000256" key="7">
    <source>
        <dbReference type="HAMAP-Rule" id="MF_00523"/>
    </source>
</evidence>
<reference evidence="9 10" key="1">
    <citation type="submission" date="2022-10" db="EMBL/GenBank/DDBJ databases">
        <title>Roseococcus glaciei nov., sp. nov., isolated from glacier.</title>
        <authorList>
            <person name="Liu Q."/>
            <person name="Xin Y.-H."/>
        </authorList>
    </citation>
    <scope>NUCLEOTIDE SEQUENCE [LARGE SCALE GENOMIC DNA]</scope>
    <source>
        <strain evidence="9 10">MDT2-1-1</strain>
    </source>
</reference>
<dbReference type="GO" id="GO:0103118">
    <property type="term" value="F:UDP-3-O-[(3R)-3-hydroxyacyl]-glucosamine N-acyltransferase activity"/>
    <property type="evidence" value="ECO:0007669"/>
    <property type="project" value="UniProtKB-EC"/>
</dbReference>
<comment type="catalytic activity">
    <reaction evidence="7">
        <text>a UDP-3-O-[(3R)-3-hydroxyacyl]-alpha-D-glucosamine + a (3R)-hydroxyacyl-[ACP] = a UDP-2-N,3-O-bis[(3R)-3-hydroxyacyl]-alpha-D-glucosamine + holo-[ACP] + H(+)</text>
        <dbReference type="Rhea" id="RHEA:53836"/>
        <dbReference type="Rhea" id="RHEA-COMP:9685"/>
        <dbReference type="Rhea" id="RHEA-COMP:9945"/>
        <dbReference type="ChEBI" id="CHEBI:15378"/>
        <dbReference type="ChEBI" id="CHEBI:64479"/>
        <dbReference type="ChEBI" id="CHEBI:78827"/>
        <dbReference type="ChEBI" id="CHEBI:137740"/>
        <dbReference type="ChEBI" id="CHEBI:137748"/>
        <dbReference type="EC" id="2.3.1.191"/>
    </reaction>
</comment>
<sequence length="346" mass="35110">MAADPRFFLQAGPQSLAALLDAAGASSPGDPARRFVGVARLQDATEDQVSFLDNRRYLDALTSTRAGAVVLAEAFVAQAPPGCVPIVAKAPYLAFARIAALFHPAPAPLPGIHPSAVVDPSARIGEGTEIAPLAVVGAGAEIGPRCLIGPHAVIGPGVMLGEGCRIHAHASVSHALLGRAVVLHPGARIGQEGFGFAPTPDGRYVTMPQLGRVILEDGVEIGANACVDRGSQGDTVIGAGTRVDNLVQLAHNVRTGRGCVLASQVGISGSTTLGEFVQAAGQVGMTGHLVIGRGARIGAQAGVINDVSPGVELFGTPALPVKEAFRQVAVLKRMSARSRGGKGEGG</sequence>
<evidence type="ECO:0000256" key="3">
    <source>
        <dbReference type="ARBA" id="ARBA00022679"/>
    </source>
</evidence>
<name>A0ABT3NPJ8_9PROT</name>
<evidence type="ECO:0000256" key="2">
    <source>
        <dbReference type="ARBA" id="ARBA00022556"/>
    </source>
</evidence>
<keyword evidence="1 7" id="KW-0444">Lipid biosynthesis</keyword>
<keyword evidence="10" id="KW-1185">Reference proteome</keyword>
<dbReference type="SUPFAM" id="SSF51161">
    <property type="entry name" value="Trimeric LpxA-like enzymes"/>
    <property type="match status" value="1"/>
</dbReference>
<evidence type="ECO:0000256" key="4">
    <source>
        <dbReference type="ARBA" id="ARBA00022737"/>
    </source>
</evidence>
<gene>
    <name evidence="7 9" type="primary">lpxD</name>
    <name evidence="9" type="ORF">OF850_00465</name>
</gene>
<evidence type="ECO:0000256" key="6">
    <source>
        <dbReference type="ARBA" id="ARBA00023315"/>
    </source>
</evidence>
<dbReference type="NCBIfam" id="NF002060">
    <property type="entry name" value="PRK00892.1"/>
    <property type="match status" value="1"/>
</dbReference>
<comment type="function">
    <text evidence="7">Catalyzes the N-acylation of UDP-3-O-acylglucosamine using 3-hydroxyacyl-ACP as the acyl donor. Is involved in the biosynthesis of lipid A, a phosphorylated glycolipid that anchors the lipopolysaccharide to the outer membrane of the cell.</text>
</comment>
<dbReference type="InterPro" id="IPR007691">
    <property type="entry name" value="LpxD"/>
</dbReference>
<feature type="domain" description="UDP-3-O-[3-hydroxymyristoyl] glucosamine N-acyltransferase non-repeat region" evidence="8">
    <location>
        <begin position="37"/>
        <end position="101"/>
    </location>
</feature>
<protein>
    <recommendedName>
        <fullName evidence="7">UDP-3-O-acylglucosamine N-acyltransferase</fullName>
        <ecNumber evidence="7">2.3.1.191</ecNumber>
    </recommendedName>
</protein>
<accession>A0ABT3NPJ8</accession>
<dbReference type="Gene3D" id="3.40.1390.10">
    <property type="entry name" value="MurE/MurF, N-terminal domain"/>
    <property type="match status" value="1"/>
</dbReference>
<dbReference type="PANTHER" id="PTHR43378">
    <property type="entry name" value="UDP-3-O-ACYLGLUCOSAMINE N-ACYLTRANSFERASE"/>
    <property type="match status" value="1"/>
</dbReference>
<dbReference type="InterPro" id="IPR011004">
    <property type="entry name" value="Trimer_LpxA-like_sf"/>
</dbReference>
<dbReference type="EC" id="2.3.1.191" evidence="7"/>
<keyword evidence="2 7" id="KW-0441">Lipid A biosynthesis</keyword>
<dbReference type="Pfam" id="PF00132">
    <property type="entry name" value="Hexapep"/>
    <property type="match status" value="1"/>
</dbReference>
<comment type="pathway">
    <text evidence="7">Bacterial outer membrane biogenesis; LPS lipid A biosynthesis.</text>
</comment>
<organism evidence="9 10">
    <name type="scientific">Sabulicella glaciei</name>
    <dbReference type="NCBI Taxonomy" id="2984948"/>
    <lineage>
        <taxon>Bacteria</taxon>
        <taxon>Pseudomonadati</taxon>
        <taxon>Pseudomonadota</taxon>
        <taxon>Alphaproteobacteria</taxon>
        <taxon>Acetobacterales</taxon>
        <taxon>Acetobacteraceae</taxon>
        <taxon>Sabulicella</taxon>
    </lineage>
</organism>
<evidence type="ECO:0000259" key="8">
    <source>
        <dbReference type="Pfam" id="PF04613"/>
    </source>
</evidence>
<dbReference type="PANTHER" id="PTHR43378:SF2">
    <property type="entry name" value="UDP-3-O-ACYLGLUCOSAMINE N-ACYLTRANSFERASE 1, MITOCHONDRIAL-RELATED"/>
    <property type="match status" value="1"/>
</dbReference>
<keyword evidence="5 7" id="KW-0443">Lipid metabolism</keyword>
<dbReference type="RefSeq" id="WP_301587699.1">
    <property type="nucleotide sequence ID" value="NZ_JAPFQI010000001.1"/>
</dbReference>
<dbReference type="EMBL" id="JAPFQI010000001">
    <property type="protein sequence ID" value="MCW8084087.1"/>
    <property type="molecule type" value="Genomic_DNA"/>
</dbReference>
<comment type="subunit">
    <text evidence="7">Homotrimer.</text>
</comment>
<keyword evidence="4 7" id="KW-0677">Repeat</keyword>
<dbReference type="Proteomes" id="UP001526430">
    <property type="component" value="Unassembled WGS sequence"/>
</dbReference>
<comment type="similarity">
    <text evidence="7">Belongs to the transferase hexapeptide repeat family. LpxD subfamily.</text>
</comment>
<proteinExistence type="inferred from homology"/>